<evidence type="ECO:0000256" key="2">
    <source>
        <dbReference type="ARBA" id="ARBA00022618"/>
    </source>
</evidence>
<dbReference type="NCBIfam" id="TIGR01133">
    <property type="entry name" value="murG"/>
    <property type="match status" value="1"/>
</dbReference>
<dbReference type="GO" id="GO:0008360">
    <property type="term" value="P:regulation of cell shape"/>
    <property type="evidence" value="ECO:0007669"/>
    <property type="project" value="UniProtKB-KW"/>
</dbReference>
<dbReference type="GO" id="GO:0050511">
    <property type="term" value="F:undecaprenyldiphospho-muramoylpentapeptide beta-N-acetylglucosaminyltransferase activity"/>
    <property type="evidence" value="ECO:0007669"/>
    <property type="project" value="InterPro"/>
</dbReference>
<evidence type="ECO:0000256" key="7">
    <source>
        <dbReference type="ARBA" id="ARBA00023136"/>
    </source>
</evidence>
<gene>
    <name evidence="12" type="ORF">METZ01_LOCUS23550</name>
</gene>
<evidence type="ECO:0000256" key="8">
    <source>
        <dbReference type="ARBA" id="ARBA00023306"/>
    </source>
</evidence>
<name>A0A381PUE4_9ZZZZ</name>
<dbReference type="EMBL" id="UINC01001098">
    <property type="protein sequence ID" value="SUZ70696.1"/>
    <property type="molecule type" value="Genomic_DNA"/>
</dbReference>
<protein>
    <recommendedName>
        <fullName evidence="13">Glycosyl transferase family 28 C-terminal domain-containing protein</fullName>
    </recommendedName>
</protein>
<evidence type="ECO:0000256" key="6">
    <source>
        <dbReference type="ARBA" id="ARBA00022984"/>
    </source>
</evidence>
<keyword evidence="7" id="KW-0472">Membrane</keyword>
<evidence type="ECO:0000259" key="10">
    <source>
        <dbReference type="Pfam" id="PF03033"/>
    </source>
</evidence>
<dbReference type="GO" id="GO:0051301">
    <property type="term" value="P:cell division"/>
    <property type="evidence" value="ECO:0007669"/>
    <property type="project" value="UniProtKB-KW"/>
</dbReference>
<dbReference type="InterPro" id="IPR006009">
    <property type="entry name" value="GlcNAc_MurG"/>
</dbReference>
<keyword evidence="8" id="KW-0131">Cell cycle</keyword>
<keyword evidence="5" id="KW-0133">Cell shape</keyword>
<evidence type="ECO:0000256" key="5">
    <source>
        <dbReference type="ARBA" id="ARBA00022960"/>
    </source>
</evidence>
<dbReference type="SUPFAM" id="SSF53756">
    <property type="entry name" value="UDP-Glycosyltransferase/glycogen phosphorylase"/>
    <property type="match status" value="1"/>
</dbReference>
<evidence type="ECO:0000256" key="4">
    <source>
        <dbReference type="ARBA" id="ARBA00022679"/>
    </source>
</evidence>
<evidence type="ECO:0000259" key="11">
    <source>
        <dbReference type="Pfam" id="PF04101"/>
    </source>
</evidence>
<feature type="domain" description="Glycosyltransferase family 28 N-terminal" evidence="10">
    <location>
        <begin position="1"/>
        <end position="143"/>
    </location>
</feature>
<reference evidence="12" key="1">
    <citation type="submission" date="2018-05" db="EMBL/GenBank/DDBJ databases">
        <authorList>
            <person name="Lanie J.A."/>
            <person name="Ng W.-L."/>
            <person name="Kazmierczak K.M."/>
            <person name="Andrzejewski T.M."/>
            <person name="Davidsen T.M."/>
            <person name="Wayne K.J."/>
            <person name="Tettelin H."/>
            <person name="Glass J.I."/>
            <person name="Rusch D."/>
            <person name="Podicherti R."/>
            <person name="Tsui H.-C.T."/>
            <person name="Winkler M.E."/>
        </authorList>
    </citation>
    <scope>NUCLEOTIDE SEQUENCE</scope>
</reference>
<dbReference type="Gene3D" id="3.40.50.2000">
    <property type="entry name" value="Glycogen Phosphorylase B"/>
    <property type="match status" value="2"/>
</dbReference>
<keyword evidence="2" id="KW-0132">Cell division</keyword>
<dbReference type="InterPro" id="IPR004276">
    <property type="entry name" value="GlycoTrans_28_N"/>
</dbReference>
<dbReference type="Pfam" id="PF03033">
    <property type="entry name" value="Glyco_transf_28"/>
    <property type="match status" value="1"/>
</dbReference>
<evidence type="ECO:0008006" key="13">
    <source>
        <dbReference type="Google" id="ProtNLM"/>
    </source>
</evidence>
<organism evidence="12">
    <name type="scientific">marine metagenome</name>
    <dbReference type="NCBI Taxonomy" id="408172"/>
    <lineage>
        <taxon>unclassified sequences</taxon>
        <taxon>metagenomes</taxon>
        <taxon>ecological metagenomes</taxon>
    </lineage>
</organism>
<evidence type="ECO:0000256" key="9">
    <source>
        <dbReference type="ARBA" id="ARBA00023316"/>
    </source>
</evidence>
<keyword evidence="4" id="KW-0808">Transferase</keyword>
<evidence type="ECO:0000256" key="1">
    <source>
        <dbReference type="ARBA" id="ARBA00022475"/>
    </source>
</evidence>
<dbReference type="GO" id="GO:0071555">
    <property type="term" value="P:cell wall organization"/>
    <property type="evidence" value="ECO:0007669"/>
    <property type="project" value="UniProtKB-KW"/>
</dbReference>
<dbReference type="GO" id="GO:0005975">
    <property type="term" value="P:carbohydrate metabolic process"/>
    <property type="evidence" value="ECO:0007669"/>
    <property type="project" value="InterPro"/>
</dbReference>
<keyword evidence="1" id="KW-1003">Cell membrane</keyword>
<accession>A0A381PUE4</accession>
<dbReference type="GO" id="GO:0009252">
    <property type="term" value="P:peptidoglycan biosynthetic process"/>
    <property type="evidence" value="ECO:0007669"/>
    <property type="project" value="UniProtKB-KW"/>
</dbReference>
<dbReference type="PANTHER" id="PTHR21015:SF22">
    <property type="entry name" value="GLYCOSYLTRANSFERASE"/>
    <property type="match status" value="1"/>
</dbReference>
<dbReference type="PANTHER" id="PTHR21015">
    <property type="entry name" value="UDP-N-ACETYLGLUCOSAMINE--N-ACETYLMURAMYL-(PENTAPEPTIDE) PYROPHOSPHORYL-UNDECAPRENOL N-ACETYLGLUCOSAMINE TRANSFERASE 1"/>
    <property type="match status" value="1"/>
</dbReference>
<dbReference type="HAMAP" id="MF_00033">
    <property type="entry name" value="MurG"/>
    <property type="match status" value="1"/>
</dbReference>
<keyword evidence="6" id="KW-0573">Peptidoglycan synthesis</keyword>
<dbReference type="InterPro" id="IPR007235">
    <property type="entry name" value="Glyco_trans_28_C"/>
</dbReference>
<dbReference type="CDD" id="cd03785">
    <property type="entry name" value="GT28_MurG"/>
    <property type="match status" value="1"/>
</dbReference>
<proteinExistence type="inferred from homology"/>
<evidence type="ECO:0000313" key="12">
    <source>
        <dbReference type="EMBL" id="SUZ70696.1"/>
    </source>
</evidence>
<sequence length="360" mass="39625">MIAGGGTGGHLFPALAIGEEIHRREPDAKIHYVGSNFGLEAKVFPVKDVWHTLLPIRGFQRGISLQSLGRNILLPGRIIRSIIKIRSLFQDFLPQIIVGTGGYAAALPLYMATRKNDPYPIVLQEQNSFPGVTTRWFAERSRAICVAFEEANEYLNQETVLTGNPVRQGIADGIKKDAGKEFNLDPENKTIFLFGGSQGSAYLNKMMNAVVEKITGSGLQVLWQTGDLEYPKYKNYNDEHVHITPFINNMDSAYALADLIICRSGALTLAEITVCGKASILIPFPFAAADHQTKNAQALVNAGAARILFQKSLQPQEFYHSIMNLIHNRAELEKMAAASKTLGRPNATKEIVDQIFQAAA</sequence>
<dbReference type="Pfam" id="PF04101">
    <property type="entry name" value="Glyco_tran_28_C"/>
    <property type="match status" value="1"/>
</dbReference>
<feature type="domain" description="Glycosyl transferase family 28 C-terminal" evidence="11">
    <location>
        <begin position="190"/>
        <end position="350"/>
    </location>
</feature>
<dbReference type="AlphaFoldDB" id="A0A381PUE4"/>
<keyword evidence="9" id="KW-0961">Cell wall biogenesis/degradation</keyword>
<keyword evidence="3" id="KW-0328">Glycosyltransferase</keyword>
<evidence type="ECO:0000256" key="3">
    <source>
        <dbReference type="ARBA" id="ARBA00022676"/>
    </source>
</evidence>